<keyword evidence="2" id="KW-1185">Reference proteome</keyword>
<dbReference type="AlphaFoldDB" id="A0A225WPP9"/>
<name>A0A225WPP9_9STRA</name>
<protein>
    <submittedName>
        <fullName evidence="1">Uncharacterized protein</fullName>
    </submittedName>
</protein>
<dbReference type="Proteomes" id="UP000198211">
    <property type="component" value="Unassembled WGS sequence"/>
</dbReference>
<proteinExistence type="predicted"/>
<dbReference type="OrthoDB" id="127842at2759"/>
<evidence type="ECO:0000313" key="1">
    <source>
        <dbReference type="EMBL" id="OWZ19673.1"/>
    </source>
</evidence>
<sequence>MNRNVLSRTRDALGQVELEHVAPGQDLYENTWQTDAFIATYYEAVNAGTEAEFEGQRKQVLTTYLDLHWWKYKDRVVRCWTKPYRHFGYDVTSQVEGIHAKCKQITPLVDLISSFFESSMRTQRNYCSPTTTIESRLSRF</sequence>
<accession>A0A225WPP9</accession>
<comment type="caution">
    <text evidence="1">The sequence shown here is derived from an EMBL/GenBank/DDBJ whole genome shotgun (WGS) entry which is preliminary data.</text>
</comment>
<organism evidence="1 2">
    <name type="scientific">Phytophthora megakarya</name>
    <dbReference type="NCBI Taxonomy" id="4795"/>
    <lineage>
        <taxon>Eukaryota</taxon>
        <taxon>Sar</taxon>
        <taxon>Stramenopiles</taxon>
        <taxon>Oomycota</taxon>
        <taxon>Peronosporomycetes</taxon>
        <taxon>Peronosporales</taxon>
        <taxon>Peronosporaceae</taxon>
        <taxon>Phytophthora</taxon>
    </lineage>
</organism>
<gene>
    <name evidence="1" type="ORF">PHMEG_0006037</name>
</gene>
<dbReference type="EMBL" id="NBNE01000414">
    <property type="protein sequence ID" value="OWZ19673.1"/>
    <property type="molecule type" value="Genomic_DNA"/>
</dbReference>
<reference evidence="2" key="1">
    <citation type="submission" date="2017-03" db="EMBL/GenBank/DDBJ databases">
        <title>Phytopthora megakarya and P. palmivora, two closely related causual agents of cacao black pod achieved similar genome size and gene model numbers by different mechanisms.</title>
        <authorList>
            <person name="Ali S."/>
            <person name="Shao J."/>
            <person name="Larry D.J."/>
            <person name="Kronmiller B."/>
            <person name="Shen D."/>
            <person name="Strem M.D."/>
            <person name="Melnick R.L."/>
            <person name="Guiltinan M.J."/>
            <person name="Tyler B.M."/>
            <person name="Meinhardt L.W."/>
            <person name="Bailey B.A."/>
        </authorList>
    </citation>
    <scope>NUCLEOTIDE SEQUENCE [LARGE SCALE GENOMIC DNA]</scope>
    <source>
        <strain evidence="2">zdho120</strain>
    </source>
</reference>
<evidence type="ECO:0000313" key="2">
    <source>
        <dbReference type="Proteomes" id="UP000198211"/>
    </source>
</evidence>